<protein>
    <submittedName>
        <fullName evidence="1">Uncharacterized protein</fullName>
    </submittedName>
</protein>
<organism evidence="1 2">
    <name type="scientific">Cylicocyclus nassatus</name>
    <name type="common">Nematode worm</name>
    <dbReference type="NCBI Taxonomy" id="53992"/>
    <lineage>
        <taxon>Eukaryota</taxon>
        <taxon>Metazoa</taxon>
        <taxon>Ecdysozoa</taxon>
        <taxon>Nematoda</taxon>
        <taxon>Chromadorea</taxon>
        <taxon>Rhabditida</taxon>
        <taxon>Rhabditina</taxon>
        <taxon>Rhabditomorpha</taxon>
        <taxon>Strongyloidea</taxon>
        <taxon>Strongylidae</taxon>
        <taxon>Cylicocyclus</taxon>
    </lineage>
</organism>
<reference evidence="1" key="1">
    <citation type="submission" date="2023-07" db="EMBL/GenBank/DDBJ databases">
        <authorList>
            <consortium name="CYATHOMIX"/>
        </authorList>
    </citation>
    <scope>NUCLEOTIDE SEQUENCE</scope>
    <source>
        <strain evidence="1">N/A</strain>
    </source>
</reference>
<dbReference type="Proteomes" id="UP001176961">
    <property type="component" value="Unassembled WGS sequence"/>
</dbReference>
<accession>A0AA36HFT9</accession>
<dbReference type="EMBL" id="CATQJL010000326">
    <property type="protein sequence ID" value="CAJ0609823.1"/>
    <property type="molecule type" value="Genomic_DNA"/>
</dbReference>
<evidence type="ECO:0000313" key="1">
    <source>
        <dbReference type="EMBL" id="CAJ0609823.1"/>
    </source>
</evidence>
<name>A0AA36HFT9_CYLNA</name>
<evidence type="ECO:0000313" key="2">
    <source>
        <dbReference type="Proteomes" id="UP001176961"/>
    </source>
</evidence>
<sequence>MARNAGRCVSTPPIDTLLDFPSQLYHDSIHDVFENLRHLHQLIVVCDATLLDCHHFQRPGLARAATLQECDRERDPDIQNIENYFEDITQATGDPSEEIDLDDYELQKWSYPNQDDKTQPYDSYIPFAHKYQISKLRFWEIVEHNQIS</sequence>
<keyword evidence="2" id="KW-1185">Reference proteome</keyword>
<comment type="caution">
    <text evidence="1">The sequence shown here is derived from an EMBL/GenBank/DDBJ whole genome shotgun (WGS) entry which is preliminary data.</text>
</comment>
<proteinExistence type="predicted"/>
<dbReference type="AlphaFoldDB" id="A0AA36HFT9"/>
<gene>
    <name evidence="1" type="ORF">CYNAS_LOCUS21806</name>
</gene>